<protein>
    <recommendedName>
        <fullName evidence="2">Methyltransferase FkbM domain-containing protein</fullName>
    </recommendedName>
</protein>
<dbReference type="AlphaFoldDB" id="X1MPD2"/>
<name>X1MPD2_9ZZZZ</name>
<dbReference type="Gene3D" id="3.40.50.150">
    <property type="entry name" value="Vaccinia Virus protein VP39"/>
    <property type="match status" value="1"/>
</dbReference>
<comment type="caution">
    <text evidence="1">The sequence shown here is derived from an EMBL/GenBank/DDBJ whole genome shotgun (WGS) entry which is preliminary data.</text>
</comment>
<dbReference type="EMBL" id="BARV01017121">
    <property type="protein sequence ID" value="GAI19901.1"/>
    <property type="molecule type" value="Genomic_DNA"/>
</dbReference>
<dbReference type="InterPro" id="IPR029063">
    <property type="entry name" value="SAM-dependent_MTases_sf"/>
</dbReference>
<organism evidence="1">
    <name type="scientific">marine sediment metagenome</name>
    <dbReference type="NCBI Taxonomy" id="412755"/>
    <lineage>
        <taxon>unclassified sequences</taxon>
        <taxon>metagenomes</taxon>
        <taxon>ecological metagenomes</taxon>
    </lineage>
</organism>
<evidence type="ECO:0008006" key="2">
    <source>
        <dbReference type="Google" id="ProtNLM"/>
    </source>
</evidence>
<proteinExistence type="predicted"/>
<accession>X1MPD2</accession>
<evidence type="ECO:0000313" key="1">
    <source>
        <dbReference type="EMBL" id="GAI19901.1"/>
    </source>
</evidence>
<reference evidence="1" key="1">
    <citation type="journal article" date="2014" name="Front. Microbiol.">
        <title>High frequency of phylogenetically diverse reductive dehalogenase-homologous genes in deep subseafloor sedimentary metagenomes.</title>
        <authorList>
            <person name="Kawai M."/>
            <person name="Futagami T."/>
            <person name="Toyoda A."/>
            <person name="Takaki Y."/>
            <person name="Nishi S."/>
            <person name="Hori S."/>
            <person name="Arai W."/>
            <person name="Tsubouchi T."/>
            <person name="Morono Y."/>
            <person name="Uchiyama I."/>
            <person name="Ito T."/>
            <person name="Fujiyama A."/>
            <person name="Inagaki F."/>
            <person name="Takami H."/>
        </authorList>
    </citation>
    <scope>NUCLEOTIDE SEQUENCE</scope>
    <source>
        <strain evidence="1">Expedition CK06-06</strain>
    </source>
</reference>
<dbReference type="SUPFAM" id="SSF53335">
    <property type="entry name" value="S-adenosyl-L-methionine-dependent methyltransferases"/>
    <property type="match status" value="1"/>
</dbReference>
<dbReference type="NCBIfam" id="TIGR01444">
    <property type="entry name" value="fkbM_fam"/>
    <property type="match status" value="1"/>
</dbReference>
<sequence length="214" mass="23315">MCAALGEQPAPCLHCDKGLLRTNEDEKVQVDPIYRYVTKLPKPIKKLLRLVTDRYFSKRGYPMMGGLAGCRMVGQLPGTFLNYEPAVTQTITRVVQPGWTCVDVGAHVGYFTLLMGKCVGAQGRVVAIEAYPPNAEQLRANARASGLDGRVAVENVAVSDGSSGWVNLFAGRRRSSYEWNIVGHDIDGRATEPEMRVAATSLDALFPSGAWVDL</sequence>
<dbReference type="Pfam" id="PF01135">
    <property type="entry name" value="PCMT"/>
    <property type="match status" value="1"/>
</dbReference>
<dbReference type="InterPro" id="IPR006342">
    <property type="entry name" value="FkbM_mtfrase"/>
</dbReference>
<gene>
    <name evidence="1" type="ORF">S06H3_29243</name>
</gene>